<evidence type="ECO:0000259" key="3">
    <source>
        <dbReference type="PROSITE" id="PS50296"/>
    </source>
</evidence>
<dbReference type="Gene3D" id="3.10.400.20">
    <property type="match status" value="1"/>
</dbReference>
<evidence type="ECO:0000313" key="4">
    <source>
        <dbReference type="EMBL" id="ESO92608.1"/>
    </source>
</evidence>
<dbReference type="KEGG" id="lgi:LOTGIDRAFT_233056"/>
<dbReference type="InterPro" id="IPR036877">
    <property type="entry name" value="SUI1_dom_sf"/>
</dbReference>
<protein>
    <recommendedName>
        <fullName evidence="3">SUI1 domain-containing protein</fullName>
    </recommendedName>
</protein>
<feature type="compositionally biased region" description="Acidic residues" evidence="2">
    <location>
        <begin position="248"/>
        <end position="262"/>
    </location>
</feature>
<dbReference type="InterPro" id="IPR039757">
    <property type="entry name" value="EIF2D"/>
</dbReference>
<sequence length="583" mass="65541">MFLKPFRVKRQNTLKGSDKKKIKNDIGKLYRIEENVLSELFPAKGDMSVAKVELHSGEIANIYSCQKNPIFFEINKKWFPSVYALWKAPEMLPVFTTWPPVFTKLAVGADLMLPGVVVSGQVHMGTFRGIKKGDIASIKLVGNRSPMAVGETLLSGEDMYLSAMKGKGVKPLHMMGDLLWEMGDQSVPPFLKDDLDIDVEDSDEEGETSKVKKSTEINSQSAGLSMETLSIDNDNNETEGATANISQSEEESEESSEEEEDPKEAMDELLNYCCLCALKGKMKKSDLPLSTGIFFKNFLQPYCPEDKYIDIKKSSYKKLSKFLQTIEAKGILKVKTLSKGMDSIVEFDKTHEELKDLEVPEIVIPTSTSSNEDEFQSPTIADVFCIPANLLYFFKPRKYSKGQGITADEVRQGLTDYVKTNDLQLSEDKSLIKLDPILAEIVLRKTECDVVTMKWDLAKARLFEKMQPGFQITFPGKPPIIKKGKIDPIKIDVVQRMGNKKVTLIDNVETFGIDPDKFAHLIQVKRACSTTVSPSIQKNKGLQILAQGNQVDFIRQLLIEKYKLPLRFVEGLEKGSNKKKKKR</sequence>
<dbReference type="GO" id="GO:0003723">
    <property type="term" value="F:RNA binding"/>
    <property type="evidence" value="ECO:0007669"/>
    <property type="project" value="InterPro"/>
</dbReference>
<name>V3ZML0_LOTGI</name>
<dbReference type="InterPro" id="IPR036885">
    <property type="entry name" value="SWIB_MDM2_dom_sf"/>
</dbReference>
<dbReference type="CDD" id="cd11610">
    <property type="entry name" value="eIF2D_N"/>
    <property type="match status" value="1"/>
</dbReference>
<evidence type="ECO:0000256" key="1">
    <source>
        <dbReference type="ARBA" id="ARBA00022490"/>
    </source>
</evidence>
<dbReference type="GeneID" id="20249135"/>
<evidence type="ECO:0000313" key="5">
    <source>
        <dbReference type="Proteomes" id="UP000030746"/>
    </source>
</evidence>
<keyword evidence="5" id="KW-1185">Reference proteome</keyword>
<evidence type="ECO:0000256" key="2">
    <source>
        <dbReference type="SAM" id="MobiDB-lite"/>
    </source>
</evidence>
<dbReference type="OrthoDB" id="199771at2759"/>
<dbReference type="InterPro" id="IPR041366">
    <property type="entry name" value="Pre-PUA"/>
</dbReference>
<accession>V3ZML0</accession>
<feature type="domain" description="SUI1" evidence="3">
    <location>
        <begin position="489"/>
        <end position="562"/>
    </location>
</feature>
<dbReference type="Pfam" id="PF25304">
    <property type="entry name" value="WHD_eIF2D"/>
    <property type="match status" value="1"/>
</dbReference>
<dbReference type="STRING" id="225164.V3ZML0"/>
<proteinExistence type="predicted"/>
<dbReference type="CDD" id="cd11608">
    <property type="entry name" value="eIF2D_C"/>
    <property type="match status" value="1"/>
</dbReference>
<dbReference type="PROSITE" id="PS50296">
    <property type="entry name" value="SUI1"/>
    <property type="match status" value="1"/>
</dbReference>
<dbReference type="Pfam" id="PF26292">
    <property type="entry name" value="PUA_elF2D"/>
    <property type="match status" value="1"/>
</dbReference>
<dbReference type="InterPro" id="IPR039759">
    <property type="entry name" value="eIF2D_SUI1"/>
</dbReference>
<dbReference type="Gene3D" id="3.30.780.10">
    <property type="entry name" value="SUI1-like domain"/>
    <property type="match status" value="1"/>
</dbReference>
<dbReference type="SUPFAM" id="SSF88697">
    <property type="entry name" value="PUA domain-like"/>
    <property type="match status" value="1"/>
</dbReference>
<feature type="compositionally biased region" description="Polar residues" evidence="2">
    <location>
        <begin position="216"/>
        <end position="247"/>
    </location>
</feature>
<dbReference type="SUPFAM" id="SSF55159">
    <property type="entry name" value="eIF1-like"/>
    <property type="match status" value="1"/>
</dbReference>
<dbReference type="AlphaFoldDB" id="V3ZML0"/>
<dbReference type="NCBIfam" id="TIGR00451">
    <property type="entry name" value="unchar_dom_2"/>
    <property type="match status" value="1"/>
</dbReference>
<dbReference type="CTD" id="20249135"/>
<dbReference type="InterPro" id="IPR058886">
    <property type="entry name" value="SWIB_eIF2D"/>
</dbReference>
<dbReference type="PANTHER" id="PTHR12217">
    <property type="entry name" value="EUKARYOTIC TRANSLATION INITIATION FACTOR 2D"/>
    <property type="match status" value="1"/>
</dbReference>
<dbReference type="PROSITE" id="PS50890">
    <property type="entry name" value="PUA"/>
    <property type="match status" value="1"/>
</dbReference>
<dbReference type="FunFam" id="3.10.400.20:FF:000002">
    <property type="entry name" value="Eukaryotic translation initiation factor 2D"/>
    <property type="match status" value="1"/>
</dbReference>
<dbReference type="Pfam" id="PF17832">
    <property type="entry name" value="Pre-PUA"/>
    <property type="match status" value="1"/>
</dbReference>
<dbReference type="InterPro" id="IPR048248">
    <property type="entry name" value="PUA_eIF2d-like"/>
</dbReference>
<keyword evidence="1" id="KW-0963">Cytoplasm</keyword>
<dbReference type="Pfam" id="PF26291">
    <property type="entry name" value="SWIB_eIF2D"/>
    <property type="match status" value="1"/>
</dbReference>
<dbReference type="PANTHER" id="PTHR12217:SF4">
    <property type="entry name" value="EUKARYOTIC TRANSLATION INITIATION FACTOR 2D"/>
    <property type="match status" value="1"/>
</dbReference>
<dbReference type="CDD" id="cd21156">
    <property type="entry name" value="PUA_eIF2d-like"/>
    <property type="match status" value="1"/>
</dbReference>
<dbReference type="Proteomes" id="UP000030746">
    <property type="component" value="Unassembled WGS sequence"/>
</dbReference>
<dbReference type="InterPro" id="IPR001950">
    <property type="entry name" value="SUI1"/>
</dbReference>
<dbReference type="Pfam" id="PF01253">
    <property type="entry name" value="SUI1"/>
    <property type="match status" value="1"/>
</dbReference>
<dbReference type="InterPro" id="IPR015947">
    <property type="entry name" value="PUA-like_sf"/>
</dbReference>
<dbReference type="SUPFAM" id="SSF47592">
    <property type="entry name" value="SWIB/MDM2 domain"/>
    <property type="match status" value="1"/>
</dbReference>
<dbReference type="InterPro" id="IPR057429">
    <property type="entry name" value="WH_eIF2D"/>
</dbReference>
<dbReference type="GO" id="GO:0001731">
    <property type="term" value="P:formation of translation preinitiation complex"/>
    <property type="evidence" value="ECO:0007669"/>
    <property type="project" value="InterPro"/>
</dbReference>
<reference evidence="4 5" key="1">
    <citation type="journal article" date="2013" name="Nature">
        <title>Insights into bilaterian evolution from three spiralian genomes.</title>
        <authorList>
            <person name="Simakov O."/>
            <person name="Marletaz F."/>
            <person name="Cho S.J."/>
            <person name="Edsinger-Gonzales E."/>
            <person name="Havlak P."/>
            <person name="Hellsten U."/>
            <person name="Kuo D.H."/>
            <person name="Larsson T."/>
            <person name="Lv J."/>
            <person name="Arendt D."/>
            <person name="Savage R."/>
            <person name="Osoegawa K."/>
            <person name="de Jong P."/>
            <person name="Grimwood J."/>
            <person name="Chapman J.A."/>
            <person name="Shapiro H."/>
            <person name="Aerts A."/>
            <person name="Otillar R.P."/>
            <person name="Terry A.Y."/>
            <person name="Boore J.L."/>
            <person name="Grigoriev I.V."/>
            <person name="Lindberg D.R."/>
            <person name="Seaver E.C."/>
            <person name="Weisblat D.A."/>
            <person name="Putnam N.H."/>
            <person name="Rokhsar D.S."/>
        </authorList>
    </citation>
    <scope>NUCLEOTIDE SEQUENCE [LARGE SCALE GENOMIC DNA]</scope>
</reference>
<dbReference type="RefSeq" id="XP_009056749.1">
    <property type="nucleotide sequence ID" value="XM_009058501.1"/>
</dbReference>
<feature type="region of interest" description="Disordered" evidence="2">
    <location>
        <begin position="200"/>
        <end position="264"/>
    </location>
</feature>
<dbReference type="InterPro" id="IPR048247">
    <property type="entry name" value="eIF2D_N"/>
</dbReference>
<dbReference type="HOGENOM" id="CLU_012487_2_0_1"/>
<organism evidence="4 5">
    <name type="scientific">Lottia gigantea</name>
    <name type="common">Giant owl limpet</name>
    <dbReference type="NCBI Taxonomy" id="225164"/>
    <lineage>
        <taxon>Eukaryota</taxon>
        <taxon>Metazoa</taxon>
        <taxon>Spiralia</taxon>
        <taxon>Lophotrochozoa</taxon>
        <taxon>Mollusca</taxon>
        <taxon>Gastropoda</taxon>
        <taxon>Patellogastropoda</taxon>
        <taxon>Lottioidea</taxon>
        <taxon>Lottiidae</taxon>
        <taxon>Lottia</taxon>
    </lineage>
</organism>
<dbReference type="GO" id="GO:0003743">
    <property type="term" value="F:translation initiation factor activity"/>
    <property type="evidence" value="ECO:0007669"/>
    <property type="project" value="InterPro"/>
</dbReference>
<dbReference type="EMBL" id="KB202050">
    <property type="protein sequence ID" value="ESO92608.1"/>
    <property type="molecule type" value="Genomic_DNA"/>
</dbReference>
<gene>
    <name evidence="4" type="ORF">LOTGIDRAFT_233056</name>
</gene>
<dbReference type="OMA" id="MFLKPYR"/>
<dbReference type="InterPro" id="IPR004521">
    <property type="entry name" value="Uncharacterised_CHP00451"/>
</dbReference>